<protein>
    <submittedName>
        <fullName evidence="3">Uncharacterized protein</fullName>
    </submittedName>
</protein>
<feature type="compositionally biased region" description="Low complexity" evidence="1">
    <location>
        <begin position="248"/>
        <end position="271"/>
    </location>
</feature>
<dbReference type="KEGG" id="mbrn:26247928"/>
<keyword evidence="4" id="KW-1185">Reference proteome</keyword>
<evidence type="ECO:0000313" key="4">
    <source>
        <dbReference type="Proteomes" id="UP000510686"/>
    </source>
</evidence>
<dbReference type="GeneID" id="26247928"/>
<keyword evidence="2" id="KW-0732">Signal</keyword>
<dbReference type="EMBL" id="CP058935">
    <property type="protein sequence ID" value="QLI70374.1"/>
    <property type="molecule type" value="Genomic_DNA"/>
</dbReference>
<dbReference type="OrthoDB" id="10467363at2759"/>
<gene>
    <name evidence="3" type="ORF">G6M90_00g080340</name>
</gene>
<dbReference type="Proteomes" id="UP000510686">
    <property type="component" value="Chromosome 4"/>
</dbReference>
<dbReference type="RefSeq" id="XP_014539287.1">
    <property type="nucleotide sequence ID" value="XM_014683801.1"/>
</dbReference>
<evidence type="ECO:0000313" key="3">
    <source>
        <dbReference type="EMBL" id="QLI70374.1"/>
    </source>
</evidence>
<dbReference type="AlphaFoldDB" id="A0A7D5UYH0"/>
<evidence type="ECO:0000256" key="2">
    <source>
        <dbReference type="SAM" id="SignalP"/>
    </source>
</evidence>
<feature type="signal peptide" evidence="2">
    <location>
        <begin position="1"/>
        <end position="19"/>
    </location>
</feature>
<organism evidence="3 4">
    <name type="scientific">Metarhizium brunneum</name>
    <dbReference type="NCBI Taxonomy" id="500148"/>
    <lineage>
        <taxon>Eukaryota</taxon>
        <taxon>Fungi</taxon>
        <taxon>Dikarya</taxon>
        <taxon>Ascomycota</taxon>
        <taxon>Pezizomycotina</taxon>
        <taxon>Sordariomycetes</taxon>
        <taxon>Hypocreomycetidae</taxon>
        <taxon>Hypocreales</taxon>
        <taxon>Clavicipitaceae</taxon>
        <taxon>Metarhizium</taxon>
    </lineage>
</organism>
<proteinExistence type="predicted"/>
<name>A0A7D5UYH0_9HYPO</name>
<feature type="region of interest" description="Disordered" evidence="1">
    <location>
        <begin position="241"/>
        <end position="287"/>
    </location>
</feature>
<sequence length="361" mass="39346">MKAAAVTLAFLAAPAFALASGRPGEGFRILRRAEIPDGTCIQVVGTTRLKCEKERNKGGSEDCYLVGQDAGIKCLVDSRKVPETSDAVHMQCQAEAVKSSKVCYTKGSQTRWRLCSKVGVKAYNDCVKKDKVTTTSGQSQSPAIWDDFCSQAYDDAISKALADMNGSWTTRFNPSAGQDASLECLVKYSKVPEASGAVYMQCRAEAFKGARDCIEKGKTPWKICFNEQSKAYPDCVKKNKVTTTSGQSQSPAVTASTVASTSTQSSSGVAQPPAKVQAPQDPPRDPAQVIEDKLCIPKKAPNGFDDMQSWNKWGLNEGACRRTIAQCVFEEQKKNPKVKNFDGVIECMDKRQRSKDFDYGF</sequence>
<accession>A0A7D5UYH0</accession>
<feature type="chain" id="PRO_5028821578" evidence="2">
    <location>
        <begin position="20"/>
        <end position="361"/>
    </location>
</feature>
<evidence type="ECO:0000256" key="1">
    <source>
        <dbReference type="SAM" id="MobiDB-lite"/>
    </source>
</evidence>
<reference evidence="3 4" key="1">
    <citation type="submission" date="2020-07" db="EMBL/GenBank/DDBJ databases">
        <title>Telomere length de novo assembly of all 7 chromosomes of the fungus, Metarhizium brunneum, using a novel assembly pipeline.</title>
        <authorList>
            <person name="Saud z."/>
            <person name="Kortsinoglou A."/>
            <person name="Kouvelis V.N."/>
            <person name="Butt T.M."/>
        </authorList>
    </citation>
    <scope>NUCLEOTIDE SEQUENCE [LARGE SCALE GENOMIC DNA]</scope>
    <source>
        <strain evidence="3 4">4556</strain>
    </source>
</reference>